<reference evidence="2" key="1">
    <citation type="submission" date="2020-09" db="EMBL/GenBank/DDBJ databases">
        <title>Genome-Enabled Discovery of Anthraquinone Biosynthesis in Senna tora.</title>
        <authorList>
            <person name="Kang S.-H."/>
            <person name="Pandey R.P."/>
            <person name="Lee C.-M."/>
            <person name="Sim J.-S."/>
            <person name="Jeong J.-T."/>
            <person name="Choi B.-S."/>
            <person name="Jung M."/>
            <person name="Ginzburg D."/>
            <person name="Zhao K."/>
            <person name="Won S.Y."/>
            <person name="Oh T.-J."/>
            <person name="Yu Y."/>
            <person name="Kim N.-H."/>
            <person name="Lee O.R."/>
            <person name="Lee T.-H."/>
            <person name="Bashyal P."/>
            <person name="Kim T.-S."/>
            <person name="Lee W.-H."/>
            <person name="Kawkins C."/>
            <person name="Kim C.-K."/>
            <person name="Kim J.S."/>
            <person name="Ahn B.O."/>
            <person name="Rhee S.Y."/>
            <person name="Sohng J.K."/>
        </authorList>
    </citation>
    <scope>NUCLEOTIDE SEQUENCE</scope>
    <source>
        <tissue evidence="2">Leaf</tissue>
    </source>
</reference>
<proteinExistence type="predicted"/>
<gene>
    <name evidence="2" type="ORF">G2W53_027533</name>
</gene>
<organism evidence="2 3">
    <name type="scientific">Senna tora</name>
    <dbReference type="NCBI Taxonomy" id="362788"/>
    <lineage>
        <taxon>Eukaryota</taxon>
        <taxon>Viridiplantae</taxon>
        <taxon>Streptophyta</taxon>
        <taxon>Embryophyta</taxon>
        <taxon>Tracheophyta</taxon>
        <taxon>Spermatophyta</taxon>
        <taxon>Magnoliopsida</taxon>
        <taxon>eudicotyledons</taxon>
        <taxon>Gunneridae</taxon>
        <taxon>Pentapetalae</taxon>
        <taxon>rosids</taxon>
        <taxon>fabids</taxon>
        <taxon>Fabales</taxon>
        <taxon>Fabaceae</taxon>
        <taxon>Caesalpinioideae</taxon>
        <taxon>Cassia clade</taxon>
        <taxon>Senna</taxon>
    </lineage>
</organism>
<dbReference type="AlphaFoldDB" id="A0A834WII2"/>
<protein>
    <submittedName>
        <fullName evidence="2">Uncharacterized protein</fullName>
    </submittedName>
</protein>
<dbReference type="Proteomes" id="UP000634136">
    <property type="component" value="Unassembled WGS sequence"/>
</dbReference>
<accession>A0A834WII2</accession>
<sequence length="92" mass="10329">MAKRDSVAEGLQCKGEHWKALLYIYVKLGVKECIVGTDGCSSSAFYTVILAFTQRCLALEEEVKKVTHERDASQERAVILEEALHNLNLEDD</sequence>
<keyword evidence="3" id="KW-1185">Reference proteome</keyword>
<comment type="caution">
    <text evidence="2">The sequence shown here is derived from an EMBL/GenBank/DDBJ whole genome shotgun (WGS) entry which is preliminary data.</text>
</comment>
<evidence type="ECO:0000313" key="3">
    <source>
        <dbReference type="Proteomes" id="UP000634136"/>
    </source>
</evidence>
<dbReference type="EMBL" id="JAAIUW010000008">
    <property type="protein sequence ID" value="KAF7822078.1"/>
    <property type="molecule type" value="Genomic_DNA"/>
</dbReference>
<evidence type="ECO:0000313" key="2">
    <source>
        <dbReference type="EMBL" id="KAF7822078.1"/>
    </source>
</evidence>
<name>A0A834WII2_9FABA</name>
<keyword evidence="1" id="KW-0175">Coiled coil</keyword>
<feature type="coiled-coil region" evidence="1">
    <location>
        <begin position="56"/>
        <end position="90"/>
    </location>
</feature>
<evidence type="ECO:0000256" key="1">
    <source>
        <dbReference type="SAM" id="Coils"/>
    </source>
</evidence>